<dbReference type="EMBL" id="JAOPJF010000052">
    <property type="protein sequence ID" value="KAK1142311.1"/>
    <property type="molecule type" value="Genomic_DNA"/>
</dbReference>
<reference evidence="1 2" key="1">
    <citation type="journal article" date="2023" name="ACS Omega">
        <title>Identification of the Neoaspergillic Acid Biosynthesis Gene Cluster by Establishing an In Vitro CRISPR-Ribonucleoprotein Genetic System in Aspergillus melleus.</title>
        <authorList>
            <person name="Yuan B."/>
            <person name="Grau M.F."/>
            <person name="Murata R.M."/>
            <person name="Torok T."/>
            <person name="Venkateswaran K."/>
            <person name="Stajich J.E."/>
            <person name="Wang C.C.C."/>
        </authorList>
    </citation>
    <scope>NUCLEOTIDE SEQUENCE [LARGE SCALE GENOMIC DNA]</scope>
    <source>
        <strain evidence="1 2">IMV 1140</strain>
    </source>
</reference>
<name>A0ACC3AWK5_9EURO</name>
<organism evidence="1 2">
    <name type="scientific">Aspergillus melleus</name>
    <dbReference type="NCBI Taxonomy" id="138277"/>
    <lineage>
        <taxon>Eukaryota</taxon>
        <taxon>Fungi</taxon>
        <taxon>Dikarya</taxon>
        <taxon>Ascomycota</taxon>
        <taxon>Pezizomycotina</taxon>
        <taxon>Eurotiomycetes</taxon>
        <taxon>Eurotiomycetidae</taxon>
        <taxon>Eurotiales</taxon>
        <taxon>Aspergillaceae</taxon>
        <taxon>Aspergillus</taxon>
        <taxon>Aspergillus subgen. Circumdati</taxon>
    </lineage>
</organism>
<proteinExistence type="predicted"/>
<protein>
    <submittedName>
        <fullName evidence="1">Uncharacterized protein</fullName>
    </submittedName>
</protein>
<accession>A0ACC3AWK5</accession>
<evidence type="ECO:0000313" key="2">
    <source>
        <dbReference type="Proteomes" id="UP001177260"/>
    </source>
</evidence>
<sequence>MFHVPSFMGRLNDGKASMVHVYAMCALAARYSNNPIFDGIAPCFRGKAFASEAVRLCQQHIASPSLETVQGFILISYFFAGEGEVQAKHIYVGLARLHAEALPNSDISNDSNVVYEEEYRRTWLSVHIANHWSASDMSIEPMGFGSGPQFPPAIDDVSFHMPCPQPSGEGYISTTPRRDMWAQMAKTLNIFTEINRLLRKLSRGAIFFDDYCTQAAVLEGRLDQWAANLPSDLRYNLTNIMLFVDQQLGRTFLSMHIGYHHFQQMLLFPFLDARAARNTTESAVRHGAVKCKHSAELVSLILRNSTEIKNCELDYFIYGHIAVVSSCVHLHTLLFGSIPLELDMARQRLLSNFQYLMSLKSYWPVVQYSVNRLQTFQNSCRDSVSDPFAMDNWMARFLTEHSSVLSERQLIVPYSSDLRIHPSFGHVADYMAIGPAIMPSS</sequence>
<keyword evidence="2" id="KW-1185">Reference proteome</keyword>
<comment type="caution">
    <text evidence="1">The sequence shown here is derived from an EMBL/GenBank/DDBJ whole genome shotgun (WGS) entry which is preliminary data.</text>
</comment>
<dbReference type="Proteomes" id="UP001177260">
    <property type="component" value="Unassembled WGS sequence"/>
</dbReference>
<gene>
    <name evidence="1" type="ORF">N8T08_008056</name>
</gene>
<evidence type="ECO:0000313" key="1">
    <source>
        <dbReference type="EMBL" id="KAK1142311.1"/>
    </source>
</evidence>